<evidence type="ECO:0000313" key="2">
    <source>
        <dbReference type="EMBL" id="QJH97965.1"/>
    </source>
</evidence>
<dbReference type="AlphaFoldDB" id="A0A6M3KGM3"/>
<proteinExistence type="predicted"/>
<dbReference type="EMBL" id="MT142449">
    <property type="protein sequence ID" value="QJA81147.1"/>
    <property type="molecule type" value="Genomic_DNA"/>
</dbReference>
<organism evidence="1">
    <name type="scientific">viral metagenome</name>
    <dbReference type="NCBI Taxonomy" id="1070528"/>
    <lineage>
        <taxon>unclassified sequences</taxon>
        <taxon>metagenomes</taxon>
        <taxon>organismal metagenomes</taxon>
    </lineage>
</organism>
<name>A0A6M3KGM3_9ZZZZ</name>
<accession>A0A6M3KGM3</accession>
<protein>
    <submittedName>
        <fullName evidence="1">Uncharacterized protein</fullName>
    </submittedName>
</protein>
<evidence type="ECO:0000313" key="1">
    <source>
        <dbReference type="EMBL" id="QJA81147.1"/>
    </source>
</evidence>
<sequence>MKIYLATWLEDNQSTTLTKVGAKNRLMSFFFLKDTERNFLKRYIRTGLGGKINEDKKTRSN</sequence>
<gene>
    <name evidence="1" type="ORF">MM415A00577_0007</name>
    <name evidence="2" type="ORF">TM448B01140_0009</name>
</gene>
<dbReference type="EMBL" id="MT144709">
    <property type="protein sequence ID" value="QJH97965.1"/>
    <property type="molecule type" value="Genomic_DNA"/>
</dbReference>
<reference evidence="1" key="1">
    <citation type="submission" date="2020-03" db="EMBL/GenBank/DDBJ databases">
        <title>The deep terrestrial virosphere.</title>
        <authorList>
            <person name="Holmfeldt K."/>
            <person name="Nilsson E."/>
            <person name="Simone D."/>
            <person name="Lopez-Fernandez M."/>
            <person name="Wu X."/>
            <person name="de Brujin I."/>
            <person name="Lundin D."/>
            <person name="Andersson A."/>
            <person name="Bertilsson S."/>
            <person name="Dopson M."/>
        </authorList>
    </citation>
    <scope>NUCLEOTIDE SEQUENCE</scope>
    <source>
        <strain evidence="1">MM415A00577</strain>
        <strain evidence="2">TM448B01140</strain>
    </source>
</reference>